<organism evidence="2 3">
    <name type="scientific">Ruminiclostridium sufflavum DSM 19573</name>
    <dbReference type="NCBI Taxonomy" id="1121337"/>
    <lineage>
        <taxon>Bacteria</taxon>
        <taxon>Bacillati</taxon>
        <taxon>Bacillota</taxon>
        <taxon>Clostridia</taxon>
        <taxon>Eubacteriales</taxon>
        <taxon>Oscillospiraceae</taxon>
        <taxon>Ruminiclostridium</taxon>
    </lineage>
</organism>
<dbReference type="InterPro" id="IPR031571">
    <property type="entry name" value="RcpC_dom"/>
</dbReference>
<keyword evidence="3" id="KW-1185">Reference proteome</keyword>
<proteinExistence type="predicted"/>
<gene>
    <name evidence="2" type="ORF">LY28_00590</name>
</gene>
<dbReference type="Pfam" id="PF16976">
    <property type="entry name" value="RcpC"/>
    <property type="match status" value="1"/>
</dbReference>
<protein>
    <submittedName>
        <fullName evidence="2">Pilus assembly protein CpaB</fullName>
    </submittedName>
</protein>
<name>A0A318XSM3_9FIRM</name>
<dbReference type="NCBIfam" id="TIGR03177">
    <property type="entry name" value="pilus_cpaB"/>
    <property type="match status" value="1"/>
</dbReference>
<feature type="domain" description="SAF" evidence="1">
    <location>
        <begin position="37"/>
        <end position="99"/>
    </location>
</feature>
<dbReference type="OrthoDB" id="1953381at2"/>
<dbReference type="InterPro" id="IPR013974">
    <property type="entry name" value="SAF"/>
</dbReference>
<sequence>MKIFKNRTVVGVFCILLSLLICFGITPLFNKGISKKTEIVRVTKNIKAGDEITKDMVQAAEVGGYNLPQNVIKKKDTVVGCYALVDMSVGDYILNTKISKTPAAENTYLYSLDGSRQAISITIKSFANGLSGKLKSGDIVSVIAPDYKKQGATLIPPELKYVEVISVTASNGYDANTDEKKEKPKADERELPSTVTLLVTPEQGNILAELEADGGIHLSLVYRGAPDNSKKFLDMQTNILEELYPKEKEVSENSADKAQITKGKAEVEVEIASKNSNGVSENSISNKED</sequence>
<evidence type="ECO:0000313" key="3">
    <source>
        <dbReference type="Proteomes" id="UP000248132"/>
    </source>
</evidence>
<reference evidence="2 3" key="1">
    <citation type="submission" date="2018-06" db="EMBL/GenBank/DDBJ databases">
        <title>Genomic Encyclopedia of Type Strains, Phase I: the one thousand microbial genomes (KMG-I) project.</title>
        <authorList>
            <person name="Kyrpides N."/>
        </authorList>
    </citation>
    <scope>NUCLEOTIDE SEQUENCE [LARGE SCALE GENOMIC DNA]</scope>
    <source>
        <strain evidence="2 3">DSM 19573</strain>
    </source>
</reference>
<comment type="caution">
    <text evidence="2">The sequence shown here is derived from an EMBL/GenBank/DDBJ whole genome shotgun (WGS) entry which is preliminary data.</text>
</comment>
<dbReference type="EMBL" id="QKMR01000003">
    <property type="protein sequence ID" value="PYG89371.1"/>
    <property type="molecule type" value="Genomic_DNA"/>
</dbReference>
<evidence type="ECO:0000313" key="2">
    <source>
        <dbReference type="EMBL" id="PYG89371.1"/>
    </source>
</evidence>
<dbReference type="AlphaFoldDB" id="A0A318XSM3"/>
<dbReference type="CDD" id="cd11614">
    <property type="entry name" value="SAF_CpaB_FlgA_like"/>
    <property type="match status" value="1"/>
</dbReference>
<accession>A0A318XSM3</accession>
<dbReference type="Pfam" id="PF08666">
    <property type="entry name" value="SAF"/>
    <property type="match status" value="1"/>
</dbReference>
<dbReference type="InterPro" id="IPR017592">
    <property type="entry name" value="Pilus_assmbl_Flp-typ_CpaB"/>
</dbReference>
<dbReference type="Proteomes" id="UP000248132">
    <property type="component" value="Unassembled WGS sequence"/>
</dbReference>
<dbReference type="RefSeq" id="WP_110460671.1">
    <property type="nucleotide sequence ID" value="NZ_QKMR01000003.1"/>
</dbReference>
<dbReference type="SMART" id="SM00858">
    <property type="entry name" value="SAF"/>
    <property type="match status" value="1"/>
</dbReference>
<evidence type="ECO:0000259" key="1">
    <source>
        <dbReference type="SMART" id="SM00858"/>
    </source>
</evidence>